<evidence type="ECO:0000313" key="1">
    <source>
        <dbReference type="EMBL" id="MFC6314375.1"/>
    </source>
</evidence>
<keyword evidence="2" id="KW-1185">Reference proteome</keyword>
<dbReference type="Proteomes" id="UP001596310">
    <property type="component" value="Unassembled WGS sequence"/>
</dbReference>
<sequence>MKNLYVLRGVPGSGKSTFIRQHRLEPYTIATDNLRLLYGNLKSIYDEERHQIRQVIPQEYNEQTFTLLDQLIRNKMARGETVIIDATHLYPNAFEPYLQYKKEFDYEVYVVDFTKGIGLQELLRRNETRVDYRWINPEIIKKIYQFARTHPRLPRWVKQITPDKFDRTLYLEETDLSSYRSIAIIGRNANFRGSLKPHEFYFTFNHDFALKHSQSHHVAYINQDLSTINEANAFTVFPFKFRGQHYLVSSHNLRADLMGPSKKLYGKEYYKFGLINPQDLMQEFPEPHYGKRQINLETCPQQQINRLA</sequence>
<accession>A0ABW1UKB7</accession>
<evidence type="ECO:0000313" key="2">
    <source>
        <dbReference type="Proteomes" id="UP001596310"/>
    </source>
</evidence>
<reference evidence="2" key="1">
    <citation type="journal article" date="2019" name="Int. J. Syst. Evol. Microbiol.">
        <title>The Global Catalogue of Microorganisms (GCM) 10K type strain sequencing project: providing services to taxonomists for standard genome sequencing and annotation.</title>
        <authorList>
            <consortium name="The Broad Institute Genomics Platform"/>
            <consortium name="The Broad Institute Genome Sequencing Center for Infectious Disease"/>
            <person name="Wu L."/>
            <person name="Ma J."/>
        </authorList>
    </citation>
    <scope>NUCLEOTIDE SEQUENCE [LARGE SCALE GENOMIC DNA]</scope>
    <source>
        <strain evidence="2">CCM 8897</strain>
    </source>
</reference>
<protein>
    <submittedName>
        <fullName evidence="1">AAA family ATPase</fullName>
    </submittedName>
</protein>
<name>A0ABW1UKB7_9LACO</name>
<comment type="caution">
    <text evidence="1">The sequence shown here is derived from an EMBL/GenBank/DDBJ whole genome shotgun (WGS) entry which is preliminary data.</text>
</comment>
<proteinExistence type="predicted"/>
<dbReference type="InterPro" id="IPR027417">
    <property type="entry name" value="P-loop_NTPase"/>
</dbReference>
<dbReference type="EMBL" id="JBHSSM010000007">
    <property type="protein sequence ID" value="MFC6314375.1"/>
    <property type="molecule type" value="Genomic_DNA"/>
</dbReference>
<dbReference type="RefSeq" id="WP_164511147.1">
    <property type="nucleotide sequence ID" value="NZ_JBHSSM010000007.1"/>
</dbReference>
<dbReference type="Gene3D" id="3.40.50.300">
    <property type="entry name" value="P-loop containing nucleotide triphosphate hydrolases"/>
    <property type="match status" value="1"/>
</dbReference>
<organism evidence="1 2">
    <name type="scientific">Lapidilactobacillus achengensis</name>
    <dbReference type="NCBI Taxonomy" id="2486000"/>
    <lineage>
        <taxon>Bacteria</taxon>
        <taxon>Bacillati</taxon>
        <taxon>Bacillota</taxon>
        <taxon>Bacilli</taxon>
        <taxon>Lactobacillales</taxon>
        <taxon>Lactobacillaceae</taxon>
        <taxon>Lapidilactobacillus</taxon>
    </lineage>
</organism>
<dbReference type="SUPFAM" id="SSF52540">
    <property type="entry name" value="P-loop containing nucleoside triphosphate hydrolases"/>
    <property type="match status" value="1"/>
</dbReference>
<dbReference type="Pfam" id="PF13671">
    <property type="entry name" value="AAA_33"/>
    <property type="match status" value="1"/>
</dbReference>
<gene>
    <name evidence="1" type="ORF">ACFQHW_02195</name>
</gene>